<evidence type="ECO:0000256" key="1">
    <source>
        <dbReference type="SAM" id="MobiDB-lite"/>
    </source>
</evidence>
<feature type="compositionally biased region" description="Basic residues" evidence="1">
    <location>
        <begin position="150"/>
        <end position="159"/>
    </location>
</feature>
<reference evidence="2" key="1">
    <citation type="submission" date="2020-02" db="EMBL/GenBank/DDBJ databases">
        <authorList>
            <person name="Meier V. D."/>
        </authorList>
    </citation>
    <scope>NUCLEOTIDE SEQUENCE</scope>
    <source>
        <strain evidence="2">AVDCRST_MAG27</strain>
    </source>
</reference>
<name>A0A6J4JL41_9PROT</name>
<evidence type="ECO:0000313" key="2">
    <source>
        <dbReference type="EMBL" id="CAA9281332.1"/>
    </source>
</evidence>
<accession>A0A6J4JL41</accession>
<feature type="region of interest" description="Disordered" evidence="1">
    <location>
        <begin position="1"/>
        <end position="173"/>
    </location>
</feature>
<dbReference type="AlphaFoldDB" id="A0A6J4JL41"/>
<feature type="compositionally biased region" description="Basic and acidic residues" evidence="1">
    <location>
        <begin position="90"/>
        <end position="139"/>
    </location>
</feature>
<feature type="non-terminal residue" evidence="2">
    <location>
        <position position="1"/>
    </location>
</feature>
<protein>
    <submittedName>
        <fullName evidence="2">Uncharacterized protein</fullName>
    </submittedName>
</protein>
<gene>
    <name evidence="2" type="ORF">AVDCRST_MAG27-3833</name>
</gene>
<sequence>GGCFRGQAGRCEEAGQRGCQQRRREDPEGYAGQRRPGACDDGEDDGAGNEGYRWHDQGRRAGRRVRPRQCRGDGEGRAGLHGRRAGPLQDDPRHDAGPERARDRQRPRARRGEEPEGGHRGPDLLRPHRDGEDPLRDHQAAGGLAEAGRGHLRAAHRPHAGCGRDDVEADRGL</sequence>
<feature type="compositionally biased region" description="Basic and acidic residues" evidence="1">
    <location>
        <begin position="162"/>
        <end position="173"/>
    </location>
</feature>
<dbReference type="EMBL" id="CADCTD010000167">
    <property type="protein sequence ID" value="CAA9281332.1"/>
    <property type="molecule type" value="Genomic_DNA"/>
</dbReference>
<feature type="compositionally biased region" description="Basic residues" evidence="1">
    <location>
        <begin position="60"/>
        <end position="69"/>
    </location>
</feature>
<feature type="non-terminal residue" evidence="2">
    <location>
        <position position="173"/>
    </location>
</feature>
<proteinExistence type="predicted"/>
<organism evidence="2">
    <name type="scientific">uncultured Craurococcus sp</name>
    <dbReference type="NCBI Taxonomy" id="1135998"/>
    <lineage>
        <taxon>Bacteria</taxon>
        <taxon>Pseudomonadati</taxon>
        <taxon>Pseudomonadota</taxon>
        <taxon>Alphaproteobacteria</taxon>
        <taxon>Acetobacterales</taxon>
        <taxon>Acetobacteraceae</taxon>
        <taxon>Craurococcus</taxon>
        <taxon>environmental samples</taxon>
    </lineage>
</organism>